<keyword evidence="2" id="KW-0456">Lyase</keyword>
<reference evidence="2 3" key="1">
    <citation type="submission" date="2015-01" db="EMBL/GenBank/DDBJ databases">
        <title>Lifestyle Evolution in Cyanobacterial Symbionts of Sponges.</title>
        <authorList>
            <person name="Burgsdorf I."/>
            <person name="Slaby B.M."/>
            <person name="Handley K.M."/>
            <person name="Haber M."/>
            <person name="Blom J."/>
            <person name="Marshall C.W."/>
            <person name="Gilbert J.A."/>
            <person name="Hentschel U."/>
            <person name="Steindler L."/>
        </authorList>
    </citation>
    <scope>NUCLEOTIDE SEQUENCE [LARGE SCALE GENOMIC DNA]</scope>
    <source>
        <strain evidence="2">142</strain>
    </source>
</reference>
<dbReference type="EMBL" id="JXUO01000014">
    <property type="protein sequence ID" value="KKZ15410.1"/>
    <property type="molecule type" value="Genomic_DNA"/>
</dbReference>
<dbReference type="Proteomes" id="UP000035054">
    <property type="component" value="Unassembled WGS sequence"/>
</dbReference>
<proteinExistence type="predicted"/>
<accession>A0A6N3X713</accession>
<dbReference type="SUPFAM" id="SSF53383">
    <property type="entry name" value="PLP-dependent transferases"/>
    <property type="match status" value="1"/>
</dbReference>
<dbReference type="InterPro" id="IPR015424">
    <property type="entry name" value="PyrdxlP-dep_Trfase"/>
</dbReference>
<sequence>MPALANKIYFNYGGQGPLPAASLHAMAASWRRIQELGPFAKPVFPYVGELIASLRQTLAVLCGVPPHRLAFTENVTSGCVLPLWGLPWRAGDQLLISDGEHPGVVATCHEIARRQELGVGTFPVQDCVRADQVLERLDAALQPRTRLVVLSHLLWTTGAAMPIPAVGQRLGDHVQQPWLLVDGAQSAGAVPLEDAVAAADLYAFTGHKWLCGPEGLGAMALSQRLLDVGTPTMIGWRGLAKDPEDPLRLHGDARRYEIATSCYPLMAGLLQSLHSLAAAGDPRQRLAVIQACSGGLWRGLRQLQGVETLLPEPPPAGLVSFRVQGHRPQQVVDALAERGLVLRSFEAPDCVRACCHVTTLPTESGRLISEIASLDTNFRSA</sequence>
<dbReference type="PANTHER" id="PTHR43586">
    <property type="entry name" value="CYSTEINE DESULFURASE"/>
    <property type="match status" value="1"/>
</dbReference>
<gene>
    <name evidence="2" type="ORF">TH68_00545</name>
</gene>
<dbReference type="InterPro" id="IPR015422">
    <property type="entry name" value="PyrdxlP-dep_Trfase_small"/>
</dbReference>
<dbReference type="Gene3D" id="3.40.640.10">
    <property type="entry name" value="Type I PLP-dependent aspartate aminotransferase-like (Major domain)"/>
    <property type="match status" value="1"/>
</dbReference>
<evidence type="ECO:0000313" key="2">
    <source>
        <dbReference type="EMBL" id="KKZ15410.1"/>
    </source>
</evidence>
<dbReference type="PANTHER" id="PTHR43586:SF4">
    <property type="entry name" value="ISOPENICILLIN N EPIMERASE"/>
    <property type="match status" value="1"/>
</dbReference>
<dbReference type="InterPro" id="IPR015421">
    <property type="entry name" value="PyrdxlP-dep_Trfase_major"/>
</dbReference>
<name>A0A6N3X713_9SYNE</name>
<comment type="caution">
    <text evidence="2">The sequence shown here is derived from an EMBL/GenBank/DDBJ whole genome shotgun (WGS) entry which is preliminary data.</text>
</comment>
<dbReference type="Gene3D" id="3.90.1150.10">
    <property type="entry name" value="Aspartate Aminotransferase, domain 1"/>
    <property type="match status" value="1"/>
</dbReference>
<organism evidence="2 3">
    <name type="scientific">Candidatus Synechococcus spongiarum 142</name>
    <dbReference type="NCBI Taxonomy" id="1608213"/>
    <lineage>
        <taxon>Bacteria</taxon>
        <taxon>Bacillati</taxon>
        <taxon>Cyanobacteriota</taxon>
        <taxon>Cyanophyceae</taxon>
        <taxon>Synechococcales</taxon>
        <taxon>Synechococcaceae</taxon>
        <taxon>Synechococcus</taxon>
    </lineage>
</organism>
<feature type="domain" description="Aminotransferase class V" evidence="1">
    <location>
        <begin position="50"/>
        <end position="351"/>
    </location>
</feature>
<dbReference type="GO" id="GO:0016829">
    <property type="term" value="F:lyase activity"/>
    <property type="evidence" value="ECO:0007669"/>
    <property type="project" value="UniProtKB-KW"/>
</dbReference>
<dbReference type="AlphaFoldDB" id="A0A6N3X713"/>
<dbReference type="InterPro" id="IPR000192">
    <property type="entry name" value="Aminotrans_V_dom"/>
</dbReference>
<dbReference type="Pfam" id="PF00266">
    <property type="entry name" value="Aminotran_5"/>
    <property type="match status" value="1"/>
</dbReference>
<evidence type="ECO:0000259" key="1">
    <source>
        <dbReference type="Pfam" id="PF00266"/>
    </source>
</evidence>
<evidence type="ECO:0000313" key="3">
    <source>
        <dbReference type="Proteomes" id="UP000035054"/>
    </source>
</evidence>
<protein>
    <submittedName>
        <fullName evidence="2">Cysteine lyase</fullName>
    </submittedName>
</protein>